<proteinExistence type="predicted"/>
<dbReference type="Gene3D" id="1.20.1260.10">
    <property type="match status" value="1"/>
</dbReference>
<dbReference type="STRING" id="1416801.SAMN05192553_10210"/>
<gene>
    <name evidence="2" type="ORF">SAMN05192553_10210</name>
</gene>
<protein>
    <recommendedName>
        <fullName evidence="1">DUF2383 domain-containing protein</fullName>
    </recommendedName>
</protein>
<dbReference type="RefSeq" id="WP_092170348.1">
    <property type="nucleotide sequence ID" value="NZ_FNZH01000002.1"/>
</dbReference>
<dbReference type="NCBIfam" id="TIGR02284">
    <property type="entry name" value="PA2169 family four-helix-bundle protein"/>
    <property type="match status" value="1"/>
</dbReference>
<dbReference type="InterPro" id="IPR011971">
    <property type="entry name" value="CHP02284"/>
</dbReference>
<evidence type="ECO:0000259" key="1">
    <source>
        <dbReference type="Pfam" id="PF09537"/>
    </source>
</evidence>
<keyword evidence="3" id="KW-1185">Reference proteome</keyword>
<accession>A0A1H6VFU2</accession>
<feature type="domain" description="DUF2383" evidence="1">
    <location>
        <begin position="7"/>
        <end position="114"/>
    </location>
</feature>
<name>A0A1H6VFU2_9BACT</name>
<dbReference type="EMBL" id="FNZH01000002">
    <property type="protein sequence ID" value="SEJ02616.1"/>
    <property type="molecule type" value="Genomic_DNA"/>
</dbReference>
<dbReference type="Proteomes" id="UP000199403">
    <property type="component" value="Unassembled WGS sequence"/>
</dbReference>
<dbReference type="SUPFAM" id="SSF47240">
    <property type="entry name" value="Ferritin-like"/>
    <property type="match status" value="1"/>
</dbReference>
<dbReference type="AlphaFoldDB" id="A0A1H6VFU2"/>
<dbReference type="InterPro" id="IPR009078">
    <property type="entry name" value="Ferritin-like_SF"/>
</dbReference>
<dbReference type="Pfam" id="PF09537">
    <property type="entry name" value="DUF2383"/>
    <property type="match status" value="1"/>
</dbReference>
<sequence length="148" mass="17178">MAIQQKLINYLNQLLKHAHDSIKGYKDAARNLTEGSLKDFFIERAREKMVLRDALLEEIYRLEGKPIESGSFLNLFQRSWKNFKTSLDHDNEKEIAKYCLEEEKKAIHDFGVLLRNPELVSADFFTVLEAQHDKNLAASKALIERIKA</sequence>
<evidence type="ECO:0000313" key="3">
    <source>
        <dbReference type="Proteomes" id="UP000199403"/>
    </source>
</evidence>
<reference evidence="3" key="1">
    <citation type="submission" date="2016-10" db="EMBL/GenBank/DDBJ databases">
        <authorList>
            <person name="Varghese N."/>
            <person name="Submissions S."/>
        </authorList>
    </citation>
    <scope>NUCLEOTIDE SEQUENCE [LARGE SCALE GENOMIC DNA]</scope>
    <source>
        <strain evidence="3">IBRC-M 10761</strain>
    </source>
</reference>
<dbReference type="InterPro" id="IPR019052">
    <property type="entry name" value="DUF2383"/>
</dbReference>
<dbReference type="InterPro" id="IPR012347">
    <property type="entry name" value="Ferritin-like"/>
</dbReference>
<dbReference type="OrthoDB" id="282393at2"/>
<evidence type="ECO:0000313" key="2">
    <source>
        <dbReference type="EMBL" id="SEJ02616.1"/>
    </source>
</evidence>
<organism evidence="2 3">
    <name type="scientific">Cyclobacterium xiamenense</name>
    <dbReference type="NCBI Taxonomy" id="1297121"/>
    <lineage>
        <taxon>Bacteria</taxon>
        <taxon>Pseudomonadati</taxon>
        <taxon>Bacteroidota</taxon>
        <taxon>Cytophagia</taxon>
        <taxon>Cytophagales</taxon>
        <taxon>Cyclobacteriaceae</taxon>
        <taxon>Cyclobacterium</taxon>
    </lineage>
</organism>